<comment type="caution">
    <text evidence="2">The sequence shown here is derived from an EMBL/GenBank/DDBJ whole genome shotgun (WGS) entry which is preliminary data.</text>
</comment>
<dbReference type="Pfam" id="PF14341">
    <property type="entry name" value="PilX_N"/>
    <property type="match status" value="1"/>
</dbReference>
<dbReference type="AlphaFoldDB" id="A0AAW6TY70"/>
<organism evidence="2 3">
    <name type="scientific">Anaerobaca lacustris</name>
    <dbReference type="NCBI Taxonomy" id="3044600"/>
    <lineage>
        <taxon>Bacteria</taxon>
        <taxon>Pseudomonadati</taxon>
        <taxon>Planctomycetota</taxon>
        <taxon>Phycisphaerae</taxon>
        <taxon>Sedimentisphaerales</taxon>
        <taxon>Anaerobacaceae</taxon>
        <taxon>Anaerobaca</taxon>
    </lineage>
</organism>
<dbReference type="RefSeq" id="WP_349246017.1">
    <property type="nucleotide sequence ID" value="NZ_JASCXX010000022.1"/>
</dbReference>
<gene>
    <name evidence="2" type="ORF">QJ522_16235</name>
</gene>
<dbReference type="Proteomes" id="UP001431776">
    <property type="component" value="Unassembled WGS sequence"/>
</dbReference>
<accession>A0AAW6TY70</accession>
<evidence type="ECO:0000313" key="2">
    <source>
        <dbReference type="EMBL" id="MDI6450607.1"/>
    </source>
</evidence>
<dbReference type="InterPro" id="IPR025746">
    <property type="entry name" value="PilX_N_dom"/>
</dbReference>
<sequence>MPAARKFKNRSKGSTLILSMIFVLVFSALAVSLATISGANVQVASNQHKINTALYAAQSGLECGKYLVKTVLLDWTPRNFVSNDEADEVWSDLCTHVASRGLDGRIVAYDANELTIQGMKLNDSDATFTVRFHRDASDRRIIALQSTGTHDGASRTVGITMAITKDREVLTYAVASRGRIWLDEGSVVHGPLFSTWNRPEVGPGIETSPGTTVYGTVGTVISLADFQANGIQMETLGDNDNAMFYFGVSAFDDEGNPVSDTYGPVDDDGYLLDLDLNPIYDEDGNRIFKDYDLRYYSSDDHIKGYHEDILYDVPFNSDMPGMQPGDYDTSDYKAMCSEIGSHSSTATEYFPYAEGNYSQPRSSSSFQYSRRVYENQTFSNVRVPQGKHALFKNCTFEDVLFIETRESYYNHSSYTNNIRFEDCTFNGVIVTDVPSSTNHYSWWMRNALTFTGASVFNNTSSIQEATVLAPNFNVNLGSTAQVGDTSNSVIQGAVVGGIVDVYGNAAIHGTIISMYDTSAHSSGYITNIGDREDGGSESYGTIEGQIEITPDPDQMLPSGITSPIIIQPDQNTYSESV</sequence>
<evidence type="ECO:0000313" key="3">
    <source>
        <dbReference type="Proteomes" id="UP001431776"/>
    </source>
</evidence>
<keyword evidence="3" id="KW-1185">Reference proteome</keyword>
<evidence type="ECO:0000259" key="1">
    <source>
        <dbReference type="Pfam" id="PF14341"/>
    </source>
</evidence>
<dbReference type="EMBL" id="JASCXX010000022">
    <property type="protein sequence ID" value="MDI6450607.1"/>
    <property type="molecule type" value="Genomic_DNA"/>
</dbReference>
<protein>
    <submittedName>
        <fullName evidence="2">Pilus assembly PilX N-terminal domain-containing protein</fullName>
    </submittedName>
</protein>
<reference evidence="2" key="1">
    <citation type="submission" date="2023-05" db="EMBL/GenBank/DDBJ databases">
        <title>Anaerotaeda fermentans gen. nov., sp. nov., a novel anaerobic planctomycete of the new family within the order Sedimentisphaerales isolated from Taman Peninsula, Russia.</title>
        <authorList>
            <person name="Khomyakova M.A."/>
            <person name="Merkel A.Y."/>
            <person name="Slobodkin A.I."/>
        </authorList>
    </citation>
    <scope>NUCLEOTIDE SEQUENCE</scope>
    <source>
        <strain evidence="2">M17dextr</strain>
    </source>
</reference>
<proteinExistence type="predicted"/>
<name>A0AAW6TY70_9BACT</name>
<feature type="domain" description="Type 4 fimbrial biogenesis protein PilX N-terminal" evidence="1">
    <location>
        <begin position="12"/>
        <end position="62"/>
    </location>
</feature>